<accession>A0A7K3UJA4</accession>
<evidence type="ECO:0000313" key="4">
    <source>
        <dbReference type="Proteomes" id="UP000471753"/>
    </source>
</evidence>
<evidence type="ECO:0000259" key="2">
    <source>
        <dbReference type="Pfam" id="PF12728"/>
    </source>
</evidence>
<protein>
    <submittedName>
        <fullName evidence="3">Helix-turn-helix domain-containing protein</fullName>
    </submittedName>
</protein>
<name>A0A7K3UJA4_9HYPH</name>
<reference evidence="3 4" key="1">
    <citation type="submission" date="2019-12" db="EMBL/GenBank/DDBJ databases">
        <title>Rhizobium genotypes associated with high levels of biological nitrogen fixation by grain legumes in a temperate-maritime cropping system.</title>
        <authorList>
            <person name="Maluk M."/>
            <person name="Francesc Ferrando Molina F."/>
            <person name="Lopez Del Egido L."/>
            <person name="Lafos M."/>
            <person name="Langarica-Fuentes A."/>
            <person name="Gebre Yohannes G."/>
            <person name="Young M.W."/>
            <person name="Martin P."/>
            <person name="Gantlett R."/>
            <person name="Kenicer G."/>
            <person name="Hawes C."/>
            <person name="Begg G.S."/>
            <person name="Quilliam R.S."/>
            <person name="Squire G.R."/>
            <person name="Poole P.S."/>
            <person name="Young P.W."/>
            <person name="Iannetta P.M."/>
            <person name="James E.K."/>
        </authorList>
    </citation>
    <scope>NUCLEOTIDE SEQUENCE [LARGE SCALE GENOMIC DNA]</scope>
    <source>
        <strain evidence="3 4">JHI366</strain>
    </source>
</reference>
<sequence>MNKSDFQQAALTYARATQPLDPDQGWRIEDVQLAFMAGMEALAVPRLLSRPETARVLNVSSSTIHDLVRHGELAFVHAGRGTVRKHLTFSQDEIVNFIKRHTQRTYQDDPGPPTARYGTRKRARELAVERATASGGDFTAQREARLAAAKANKK</sequence>
<evidence type="ECO:0000256" key="1">
    <source>
        <dbReference type="SAM" id="MobiDB-lite"/>
    </source>
</evidence>
<dbReference type="InterPro" id="IPR041657">
    <property type="entry name" value="HTH_17"/>
</dbReference>
<dbReference type="AlphaFoldDB" id="A0A7K3UJA4"/>
<feature type="domain" description="Helix-turn-helix" evidence="2">
    <location>
        <begin position="47"/>
        <end position="101"/>
    </location>
</feature>
<gene>
    <name evidence="3" type="ORF">GR197_25005</name>
</gene>
<dbReference type="Proteomes" id="UP000471753">
    <property type="component" value="Unassembled WGS sequence"/>
</dbReference>
<comment type="caution">
    <text evidence="3">The sequence shown here is derived from an EMBL/GenBank/DDBJ whole genome shotgun (WGS) entry which is preliminary data.</text>
</comment>
<feature type="region of interest" description="Disordered" evidence="1">
    <location>
        <begin position="103"/>
        <end position="139"/>
    </location>
</feature>
<organism evidence="3 4">
    <name type="scientific">Rhizobium phaseoli</name>
    <dbReference type="NCBI Taxonomy" id="396"/>
    <lineage>
        <taxon>Bacteria</taxon>
        <taxon>Pseudomonadati</taxon>
        <taxon>Pseudomonadota</taxon>
        <taxon>Alphaproteobacteria</taxon>
        <taxon>Hyphomicrobiales</taxon>
        <taxon>Rhizobiaceae</taxon>
        <taxon>Rhizobium/Agrobacterium group</taxon>
        <taxon>Rhizobium</taxon>
    </lineage>
</organism>
<dbReference type="Pfam" id="PF12728">
    <property type="entry name" value="HTH_17"/>
    <property type="match status" value="1"/>
</dbReference>
<evidence type="ECO:0000313" key="3">
    <source>
        <dbReference type="EMBL" id="NEJ73760.1"/>
    </source>
</evidence>
<dbReference type="EMBL" id="WUFT01000019">
    <property type="protein sequence ID" value="NEJ73760.1"/>
    <property type="molecule type" value="Genomic_DNA"/>
</dbReference>
<proteinExistence type="predicted"/>